<dbReference type="GO" id="GO:0045259">
    <property type="term" value="C:proton-transporting ATP synthase complex"/>
    <property type="evidence" value="ECO:0007669"/>
    <property type="project" value="UniProtKB-KW"/>
</dbReference>
<dbReference type="GO" id="GO:0046933">
    <property type="term" value="F:proton-transporting ATP synthase activity, rotational mechanism"/>
    <property type="evidence" value="ECO:0007669"/>
    <property type="project" value="TreeGrafter"/>
</dbReference>
<keyword evidence="1 8" id="KW-0813">Transport</keyword>
<sequence length="328" mass="36092">MGHGCHGRQYDKSFQTDAIFFQALSLSYVTVDHEMLESVPMRSPQIFQLSRKQNKAVVRFHLSPSHVLTCTQPTLTTWPCTSRLCKLPLSMASRIAFGSLRAAARPRALAALPRALSARSMATNPPPPSERASEIIEKLPSSPSLVTKTGTALLGVGAAAAAISQELYVVNEESIILIASIIVFTYIGKVMREPYVQWAEGHVQRIKKILNDARAEHTGAVKERIESVGQMKDVVSITEALFALSKETAKLESETFVQQQKVTVASEVKAVLDSWVRYEQSLKEAQQADLTKSVIDKVLFSLQDEKTQKDILSSAVAEVEQLVKSKAI</sequence>
<keyword evidence="5 8" id="KW-0406">Ion transport</keyword>
<proteinExistence type="inferred from homology"/>
<evidence type="ECO:0000313" key="10">
    <source>
        <dbReference type="Proteomes" id="UP000467700"/>
    </source>
</evidence>
<dbReference type="SUPFAM" id="SSF161060">
    <property type="entry name" value="ATP synthase B chain-like"/>
    <property type="match status" value="1"/>
</dbReference>
<comment type="caution">
    <text evidence="9">The sequence shown here is derived from an EMBL/GenBank/DDBJ whole genome shotgun (WGS) entry which is preliminary data.</text>
</comment>
<name>A0A8S0WCQ9_CYCAE</name>
<dbReference type="Proteomes" id="UP000467700">
    <property type="component" value="Unassembled WGS sequence"/>
</dbReference>
<accession>A0A8S0WCQ9</accession>
<dbReference type="GO" id="GO:0005743">
    <property type="term" value="C:mitochondrial inner membrane"/>
    <property type="evidence" value="ECO:0007669"/>
    <property type="project" value="UniProtKB-SubCell"/>
</dbReference>
<evidence type="ECO:0000313" key="9">
    <source>
        <dbReference type="EMBL" id="CAA7265170.1"/>
    </source>
</evidence>
<evidence type="ECO:0000256" key="1">
    <source>
        <dbReference type="ARBA" id="ARBA00022448"/>
    </source>
</evidence>
<dbReference type="InterPro" id="IPR008688">
    <property type="entry name" value="ATP_synth_Bsub_B/MI25"/>
</dbReference>
<comment type="function">
    <text evidence="8">Subunit b, of the mitochondrial membrane ATP synthase complex (F(1)F(0) ATP synthase or Complex V) that produces ATP from ADP in the presence of a proton gradient across the membrane which is generated by electron transport complexes of the respiratory chain. ATP synthase complex consist of a soluble F(1) head domain - the catalytic core - and a membrane F(1) domain - the membrane proton channel. These two domains are linked by a central stalk rotating inside the F(1) region and a stationary peripheral stalk. During catalysis, ATP synthesis in the catalytic domain of F(1) is coupled via a rotary mechanism of the central stalk subunits to proton translocation. In vivo, can only synthesize ATP although its ATP hydrolase activity can be activated artificially in vitro. Part of the complex F(0) domain. Part of the complex F(0) domain and the peripheric stalk, which acts as a stator to hold the catalytic alpha(3)beta(3) subcomplex and subunit a/ATP6 static relative to the rotary elements.</text>
</comment>
<evidence type="ECO:0000256" key="6">
    <source>
        <dbReference type="ARBA" id="ARBA00023128"/>
    </source>
</evidence>
<dbReference type="AlphaFoldDB" id="A0A8S0WCQ9"/>
<dbReference type="EMBL" id="CACVBS010000047">
    <property type="protein sequence ID" value="CAA7265170.1"/>
    <property type="molecule type" value="Genomic_DNA"/>
</dbReference>
<evidence type="ECO:0000256" key="8">
    <source>
        <dbReference type="RuleBase" id="RU368017"/>
    </source>
</evidence>
<reference evidence="9 10" key="1">
    <citation type="submission" date="2020-01" db="EMBL/GenBank/DDBJ databases">
        <authorList>
            <person name="Gupta K D."/>
        </authorList>
    </citation>
    <scope>NUCLEOTIDE SEQUENCE [LARGE SCALE GENOMIC DNA]</scope>
</reference>
<gene>
    <name evidence="9" type="ORF">AAE3_LOCUS7357</name>
</gene>
<dbReference type="PANTHER" id="PTHR12733:SF3">
    <property type="entry name" value="ATP SYNTHASE F(0) COMPLEX SUBUNIT B1, MITOCHONDRIAL"/>
    <property type="match status" value="1"/>
</dbReference>
<comment type="subunit">
    <text evidence="8">F-type ATPases have 2 components, CF(1) - the catalytic core - and CF(0) - the membrane proton channel. In yeast, the dimeric form of ATP synthase consists of 17 polypeptides: alpha, beta, gamma, delta, epsilon, 4 (B), 5 (OSCP), 6 (A), 8, 9 (C), d, E (Tim11), f, g, h, i/j and k.</text>
</comment>
<evidence type="ECO:0000256" key="3">
    <source>
        <dbReference type="ARBA" id="ARBA00022781"/>
    </source>
</evidence>
<keyword evidence="3 8" id="KW-0375">Hydrogen ion transport</keyword>
<comment type="similarity">
    <text evidence="8">Belongs to the eukaryotic ATPase B chain family.</text>
</comment>
<dbReference type="OrthoDB" id="67388at2759"/>
<evidence type="ECO:0000256" key="4">
    <source>
        <dbReference type="ARBA" id="ARBA00022792"/>
    </source>
</evidence>
<dbReference type="Gene3D" id="1.20.5.2210">
    <property type="match status" value="1"/>
</dbReference>
<keyword evidence="2 8" id="KW-0138">CF(0)</keyword>
<keyword evidence="10" id="KW-1185">Reference proteome</keyword>
<evidence type="ECO:0000256" key="2">
    <source>
        <dbReference type="ARBA" id="ARBA00022547"/>
    </source>
</evidence>
<comment type="subcellular location">
    <subcellularLocation>
        <location evidence="8">Mitochondrion</location>
    </subcellularLocation>
    <subcellularLocation>
        <location evidence="8">Mitochondrion inner membrane</location>
    </subcellularLocation>
</comment>
<evidence type="ECO:0000256" key="7">
    <source>
        <dbReference type="ARBA" id="ARBA00023136"/>
    </source>
</evidence>
<protein>
    <recommendedName>
        <fullName evidence="8">ATP synthase subunit 4</fullName>
    </recommendedName>
</protein>
<keyword evidence="4 8" id="KW-0999">Mitochondrion inner membrane</keyword>
<dbReference type="InterPro" id="IPR013837">
    <property type="entry name" value="ATP_synth_F0_suB"/>
</dbReference>
<keyword evidence="7 8" id="KW-0472">Membrane</keyword>
<organism evidence="9 10">
    <name type="scientific">Cyclocybe aegerita</name>
    <name type="common">Black poplar mushroom</name>
    <name type="synonym">Agrocybe aegerita</name>
    <dbReference type="NCBI Taxonomy" id="1973307"/>
    <lineage>
        <taxon>Eukaryota</taxon>
        <taxon>Fungi</taxon>
        <taxon>Dikarya</taxon>
        <taxon>Basidiomycota</taxon>
        <taxon>Agaricomycotina</taxon>
        <taxon>Agaricomycetes</taxon>
        <taxon>Agaricomycetidae</taxon>
        <taxon>Agaricales</taxon>
        <taxon>Agaricineae</taxon>
        <taxon>Bolbitiaceae</taxon>
        <taxon>Cyclocybe</taxon>
    </lineage>
</organism>
<dbReference type="Pfam" id="PF05405">
    <property type="entry name" value="Mt_ATP-synt_B"/>
    <property type="match status" value="1"/>
</dbReference>
<evidence type="ECO:0000256" key="5">
    <source>
        <dbReference type="ARBA" id="ARBA00023065"/>
    </source>
</evidence>
<keyword evidence="6 8" id="KW-0496">Mitochondrion</keyword>
<dbReference type="PANTHER" id="PTHR12733">
    <property type="entry name" value="MITOCHONDRIAL ATP SYNTHASE B CHAIN"/>
    <property type="match status" value="1"/>
</dbReference>